<dbReference type="HAMAP" id="MF_00724">
    <property type="entry name" value="FliE"/>
    <property type="match status" value="1"/>
</dbReference>
<dbReference type="InterPro" id="IPR001624">
    <property type="entry name" value="FliE"/>
</dbReference>
<dbReference type="PANTHER" id="PTHR34653">
    <property type="match status" value="1"/>
</dbReference>
<dbReference type="AlphaFoldDB" id="A0A1I5UMN6"/>
<dbReference type="PANTHER" id="PTHR34653:SF1">
    <property type="entry name" value="FLAGELLAR HOOK-BASAL BODY COMPLEX PROTEIN FLIE"/>
    <property type="match status" value="1"/>
</dbReference>
<evidence type="ECO:0000256" key="4">
    <source>
        <dbReference type="HAMAP-Rule" id="MF_00724"/>
    </source>
</evidence>
<keyword evidence="6" id="KW-0282">Flagellum</keyword>
<proteinExistence type="inferred from homology"/>
<dbReference type="OrthoDB" id="9812413at2"/>
<evidence type="ECO:0000256" key="5">
    <source>
        <dbReference type="NCBIfam" id="TIGR00205"/>
    </source>
</evidence>
<name>A0A1I5UMN6_9LACT</name>
<dbReference type="GO" id="GO:0009425">
    <property type="term" value="C:bacterial-type flagellum basal body"/>
    <property type="evidence" value="ECO:0007669"/>
    <property type="project" value="UniProtKB-SubCell"/>
</dbReference>
<comment type="subcellular location">
    <subcellularLocation>
        <location evidence="1 4">Bacterial flagellum basal body</location>
    </subcellularLocation>
</comment>
<dbReference type="Pfam" id="PF02049">
    <property type="entry name" value="FliE"/>
    <property type="match status" value="1"/>
</dbReference>
<evidence type="ECO:0000313" key="6">
    <source>
        <dbReference type="EMBL" id="SFP96581.1"/>
    </source>
</evidence>
<dbReference type="PRINTS" id="PR01006">
    <property type="entry name" value="FLGHOOKFLIE"/>
</dbReference>
<gene>
    <name evidence="4" type="primary">fliE</name>
    <name evidence="6" type="ORF">SAMN04488506_0084</name>
</gene>
<evidence type="ECO:0000256" key="2">
    <source>
        <dbReference type="ARBA" id="ARBA00009272"/>
    </source>
</evidence>
<dbReference type="GO" id="GO:0005198">
    <property type="term" value="F:structural molecule activity"/>
    <property type="evidence" value="ECO:0007669"/>
    <property type="project" value="UniProtKB-UniRule"/>
</dbReference>
<organism evidence="6 7">
    <name type="scientific">Desemzia incerta</name>
    <dbReference type="NCBI Taxonomy" id="82801"/>
    <lineage>
        <taxon>Bacteria</taxon>
        <taxon>Bacillati</taxon>
        <taxon>Bacillota</taxon>
        <taxon>Bacilli</taxon>
        <taxon>Lactobacillales</taxon>
        <taxon>Carnobacteriaceae</taxon>
        <taxon>Desemzia</taxon>
    </lineage>
</organism>
<accession>A0A1I5UMN6</accession>
<keyword evidence="3 4" id="KW-0975">Bacterial flagellum</keyword>
<evidence type="ECO:0000313" key="7">
    <source>
        <dbReference type="Proteomes" id="UP000199136"/>
    </source>
</evidence>
<keyword evidence="6" id="KW-0969">Cilium</keyword>
<comment type="similarity">
    <text evidence="2 4">Belongs to the FliE family.</text>
</comment>
<dbReference type="GO" id="GO:0003774">
    <property type="term" value="F:cytoskeletal motor activity"/>
    <property type="evidence" value="ECO:0007669"/>
    <property type="project" value="InterPro"/>
</dbReference>
<dbReference type="STRING" id="82801.SAMN04488506_0084"/>
<keyword evidence="6" id="KW-0966">Cell projection</keyword>
<keyword evidence="7" id="KW-1185">Reference proteome</keyword>
<protein>
    <recommendedName>
        <fullName evidence="4 5">Flagellar hook-basal body complex protein FliE</fullName>
    </recommendedName>
</protein>
<dbReference type="GO" id="GO:0071973">
    <property type="term" value="P:bacterial-type flagellum-dependent cell motility"/>
    <property type="evidence" value="ECO:0007669"/>
    <property type="project" value="InterPro"/>
</dbReference>
<evidence type="ECO:0000256" key="3">
    <source>
        <dbReference type="ARBA" id="ARBA00023143"/>
    </source>
</evidence>
<dbReference type="RefSeq" id="WP_092479073.1">
    <property type="nucleotide sequence ID" value="NZ_CP126128.1"/>
</dbReference>
<evidence type="ECO:0000256" key="1">
    <source>
        <dbReference type="ARBA" id="ARBA00004117"/>
    </source>
</evidence>
<reference evidence="6 7" key="1">
    <citation type="submission" date="2016-10" db="EMBL/GenBank/DDBJ databases">
        <authorList>
            <person name="de Groot N.N."/>
        </authorList>
    </citation>
    <scope>NUCLEOTIDE SEQUENCE [LARGE SCALE GENOMIC DNA]</scope>
    <source>
        <strain evidence="6 7">DSM 20581</strain>
    </source>
</reference>
<dbReference type="EMBL" id="FOXW01000001">
    <property type="protein sequence ID" value="SFP96581.1"/>
    <property type="molecule type" value="Genomic_DNA"/>
</dbReference>
<dbReference type="NCBIfam" id="TIGR00205">
    <property type="entry name" value="fliE"/>
    <property type="match status" value="1"/>
</dbReference>
<sequence length="106" mass="11487">MNIESMYNSLLNGISTTGGLENATQSVTTNAADAPSFDNLLSESMEQLNHQQVASNEAITGLITGDVDNLHNVMIQATEAQLSLELAIQVRNKAIEAYNDVKNMQF</sequence>
<dbReference type="Proteomes" id="UP000199136">
    <property type="component" value="Unassembled WGS sequence"/>
</dbReference>